<keyword evidence="3" id="KW-1185">Reference proteome</keyword>
<comment type="caution">
    <text evidence="2">The sequence shown here is derived from an EMBL/GenBank/DDBJ whole genome shotgun (WGS) entry which is preliminary data.</text>
</comment>
<sequence>MWSAAAAYAEGFGERRSDEWPLGESPAGPSSQPHVNYTPPTYAPRSRVSHYSISPGTQTEPPSYHEGNTPAPSYVTPPFLPSNLLRHTVSTPAIRPVPFLKSRKPSLRKRLSQPTMLGENMRTRRKIERDYREYREQIERQPLDAEDYANILRERVNDAVRLQGQKANDNSGGRLFPDEIVHEVCLAVCYNALHRRDEAVHRAILKLRDMDKRVRIELSEFVKSVIKNSGGSMVDLVVAERWEGFMRNVLGSLGADWGKGEVVVMNKWSSEKRKWELRKFCGIVWYALKVFEGQIDPSAETIPDYAVRMSGGIEEIPKDITILCPYFLERKKVRNQIRRYLNQLFEPACWEKLGHLLWVVTPSTALPVVRDLDEERKSGNHEKLSLVFDDIDVVNIQPGDDFIYKETGESSFNVEDVDPERPKGVPKVEIKSTGSDPRIVMIQLGRAQFAIYRIFEASDGVEYHKFLASVRKLDKTMGTRVARRDLMEFFRVGDAWEDEKQRIVKAKVDEAARMVGHGSLSGEVRYMYACLEAGIEMAYTTRQGAWLGVSEVIDGIPDRLEVDSVFRGFSGEFTDELRIGDLDVEPGMERYAGRSSEEIRRTKFNKQVSDGVWSYYGFRVFDVKYDTEPKTLKFLDTALTARKNPNWINFGVPKDWQKGHIQLPWEAAYREFQDPGIGMLITFDIDEVGRMISPIWKQVLLRKVERDREILMETIWGDIIGGKPLKGLKDRSGKWYGSWNYGRSGGRKGFLGLWGGKDRVSEDKRERMRIKEVEVLGFEGWECWDGVWEKEMFRRVFEE</sequence>
<dbReference type="AlphaFoldDB" id="A0AAN8RK15"/>
<protein>
    <submittedName>
        <fullName evidence="2">Uncharacterized protein</fullName>
    </submittedName>
</protein>
<organism evidence="2 3">
    <name type="scientific">Arthrobotrys conoides</name>
    <dbReference type="NCBI Taxonomy" id="74498"/>
    <lineage>
        <taxon>Eukaryota</taxon>
        <taxon>Fungi</taxon>
        <taxon>Dikarya</taxon>
        <taxon>Ascomycota</taxon>
        <taxon>Pezizomycotina</taxon>
        <taxon>Orbiliomycetes</taxon>
        <taxon>Orbiliales</taxon>
        <taxon>Orbiliaceae</taxon>
        <taxon>Arthrobotrys</taxon>
    </lineage>
</organism>
<feature type="compositionally biased region" description="Polar residues" evidence="1">
    <location>
        <begin position="28"/>
        <end position="39"/>
    </location>
</feature>
<dbReference type="EMBL" id="JAVHJM010000012">
    <property type="protein sequence ID" value="KAK6500914.1"/>
    <property type="molecule type" value="Genomic_DNA"/>
</dbReference>
<proteinExistence type="predicted"/>
<feature type="region of interest" description="Disordered" evidence="1">
    <location>
        <begin position="1"/>
        <end position="73"/>
    </location>
</feature>
<gene>
    <name evidence="2" type="ORF">TWF506_003672</name>
</gene>
<evidence type="ECO:0000313" key="2">
    <source>
        <dbReference type="EMBL" id="KAK6500914.1"/>
    </source>
</evidence>
<evidence type="ECO:0000256" key="1">
    <source>
        <dbReference type="SAM" id="MobiDB-lite"/>
    </source>
</evidence>
<accession>A0AAN8RK15</accession>
<dbReference type="Proteomes" id="UP001307849">
    <property type="component" value="Unassembled WGS sequence"/>
</dbReference>
<evidence type="ECO:0000313" key="3">
    <source>
        <dbReference type="Proteomes" id="UP001307849"/>
    </source>
</evidence>
<reference evidence="2 3" key="1">
    <citation type="submission" date="2019-10" db="EMBL/GenBank/DDBJ databases">
        <authorList>
            <person name="Palmer J.M."/>
        </authorList>
    </citation>
    <scope>NUCLEOTIDE SEQUENCE [LARGE SCALE GENOMIC DNA]</scope>
    <source>
        <strain evidence="2 3">TWF506</strain>
    </source>
</reference>
<feature type="compositionally biased region" description="Polar residues" evidence="1">
    <location>
        <begin position="49"/>
        <end position="61"/>
    </location>
</feature>
<name>A0AAN8RK15_9PEZI</name>